<dbReference type="InterPro" id="IPR036388">
    <property type="entry name" value="WH-like_DNA-bd_sf"/>
</dbReference>
<dbReference type="Pfam" id="PF00447">
    <property type="entry name" value="HSF_DNA-bind"/>
    <property type="match status" value="1"/>
</dbReference>
<dbReference type="AlphaFoldDB" id="A0A1E7F403"/>
<protein>
    <recommendedName>
        <fullName evidence="4">HSF-type DNA-binding domain-containing protein</fullName>
    </recommendedName>
</protein>
<sequence length="86" mass="10183">MLEEAEAKGHSHIVSWIQGGRSFRIHQEKMMIPILKSYFCQTKYKSFLRQLQTYGFTRVTRGDLKGIVSHPLLIRGKRFLCLRMKR</sequence>
<proteinExistence type="predicted"/>
<feature type="non-terminal residue" evidence="5">
    <location>
        <position position="86"/>
    </location>
</feature>
<dbReference type="GO" id="GO:0043565">
    <property type="term" value="F:sequence-specific DNA binding"/>
    <property type="evidence" value="ECO:0007669"/>
    <property type="project" value="InterPro"/>
</dbReference>
<feature type="domain" description="HSF-type DNA-binding" evidence="4">
    <location>
        <begin position="7"/>
        <end position="63"/>
    </location>
</feature>
<keyword evidence="6" id="KW-1185">Reference proteome</keyword>
<dbReference type="PANTHER" id="PTHR10015">
    <property type="entry name" value="HEAT SHOCK TRANSCRIPTION FACTOR"/>
    <property type="match status" value="1"/>
</dbReference>
<dbReference type="InParanoid" id="A0A1E7F403"/>
<keyword evidence="3" id="KW-0539">Nucleus</keyword>
<evidence type="ECO:0000313" key="5">
    <source>
        <dbReference type="EMBL" id="OEU12877.1"/>
    </source>
</evidence>
<gene>
    <name evidence="5" type="ORF">FRACYDRAFT_191328</name>
</gene>
<accession>A0A1E7F403</accession>
<dbReference type="Proteomes" id="UP000095751">
    <property type="component" value="Unassembled WGS sequence"/>
</dbReference>
<dbReference type="GO" id="GO:0003700">
    <property type="term" value="F:DNA-binding transcription factor activity"/>
    <property type="evidence" value="ECO:0007669"/>
    <property type="project" value="InterPro"/>
</dbReference>
<evidence type="ECO:0000259" key="4">
    <source>
        <dbReference type="Pfam" id="PF00447"/>
    </source>
</evidence>
<dbReference type="PANTHER" id="PTHR10015:SF206">
    <property type="entry name" value="HSF-TYPE DNA-BINDING DOMAIN-CONTAINING PROTEIN"/>
    <property type="match status" value="1"/>
</dbReference>
<dbReference type="GO" id="GO:0005634">
    <property type="term" value="C:nucleus"/>
    <property type="evidence" value="ECO:0007669"/>
    <property type="project" value="UniProtKB-SubCell"/>
</dbReference>
<dbReference type="InterPro" id="IPR000232">
    <property type="entry name" value="HSF_DNA-bd"/>
</dbReference>
<dbReference type="EMBL" id="KV784364">
    <property type="protein sequence ID" value="OEU12877.1"/>
    <property type="molecule type" value="Genomic_DNA"/>
</dbReference>
<dbReference type="InterPro" id="IPR036390">
    <property type="entry name" value="WH_DNA-bd_sf"/>
</dbReference>
<dbReference type="OrthoDB" id="60033at2759"/>
<reference evidence="5 6" key="1">
    <citation type="submission" date="2016-09" db="EMBL/GenBank/DDBJ databases">
        <title>Extensive genetic diversity and differential bi-allelic expression allows diatom success in the polar Southern Ocean.</title>
        <authorList>
            <consortium name="DOE Joint Genome Institute"/>
            <person name="Mock T."/>
            <person name="Otillar R.P."/>
            <person name="Strauss J."/>
            <person name="Dupont C."/>
            <person name="Frickenhaus S."/>
            <person name="Maumus F."/>
            <person name="Mcmullan M."/>
            <person name="Sanges R."/>
            <person name="Schmutz J."/>
            <person name="Toseland A."/>
            <person name="Valas R."/>
            <person name="Veluchamy A."/>
            <person name="Ward B.J."/>
            <person name="Allen A."/>
            <person name="Barry K."/>
            <person name="Falciatore A."/>
            <person name="Ferrante M."/>
            <person name="Fortunato A.E."/>
            <person name="Gloeckner G."/>
            <person name="Gruber A."/>
            <person name="Hipkin R."/>
            <person name="Janech M."/>
            <person name="Kroth P."/>
            <person name="Leese F."/>
            <person name="Lindquist E."/>
            <person name="Lyon B.R."/>
            <person name="Martin J."/>
            <person name="Mayer C."/>
            <person name="Parker M."/>
            <person name="Quesneville H."/>
            <person name="Raymond J."/>
            <person name="Uhlig C."/>
            <person name="Valentin K.U."/>
            <person name="Worden A.Z."/>
            <person name="Armbrust E.V."/>
            <person name="Bowler C."/>
            <person name="Green B."/>
            <person name="Moulton V."/>
            <person name="Van Oosterhout C."/>
            <person name="Grigoriev I."/>
        </authorList>
    </citation>
    <scope>NUCLEOTIDE SEQUENCE [LARGE SCALE GENOMIC DNA]</scope>
    <source>
        <strain evidence="5 6">CCMP1102</strain>
    </source>
</reference>
<evidence type="ECO:0000313" key="6">
    <source>
        <dbReference type="Proteomes" id="UP000095751"/>
    </source>
</evidence>
<keyword evidence="2" id="KW-0238">DNA-binding</keyword>
<evidence type="ECO:0000256" key="1">
    <source>
        <dbReference type="ARBA" id="ARBA00004123"/>
    </source>
</evidence>
<name>A0A1E7F403_9STRA</name>
<dbReference type="KEGG" id="fcy:FRACYDRAFT_191328"/>
<dbReference type="Gene3D" id="1.10.10.10">
    <property type="entry name" value="Winged helix-like DNA-binding domain superfamily/Winged helix DNA-binding domain"/>
    <property type="match status" value="1"/>
</dbReference>
<evidence type="ECO:0000256" key="2">
    <source>
        <dbReference type="ARBA" id="ARBA00023125"/>
    </source>
</evidence>
<dbReference type="SUPFAM" id="SSF46785">
    <property type="entry name" value="Winged helix' DNA-binding domain"/>
    <property type="match status" value="1"/>
</dbReference>
<evidence type="ECO:0000256" key="3">
    <source>
        <dbReference type="ARBA" id="ARBA00023242"/>
    </source>
</evidence>
<comment type="subcellular location">
    <subcellularLocation>
        <location evidence="1">Nucleus</location>
    </subcellularLocation>
</comment>
<organism evidence="5 6">
    <name type="scientific">Fragilariopsis cylindrus CCMP1102</name>
    <dbReference type="NCBI Taxonomy" id="635003"/>
    <lineage>
        <taxon>Eukaryota</taxon>
        <taxon>Sar</taxon>
        <taxon>Stramenopiles</taxon>
        <taxon>Ochrophyta</taxon>
        <taxon>Bacillariophyta</taxon>
        <taxon>Bacillariophyceae</taxon>
        <taxon>Bacillariophycidae</taxon>
        <taxon>Bacillariales</taxon>
        <taxon>Bacillariaceae</taxon>
        <taxon>Fragilariopsis</taxon>
    </lineage>
</organism>